<comment type="caution">
    <text evidence="1">The sequence shown here is derived from an EMBL/GenBank/DDBJ whole genome shotgun (WGS) entry which is preliminary data.</text>
</comment>
<evidence type="ECO:0000313" key="1">
    <source>
        <dbReference type="EMBL" id="GAA1680883.1"/>
    </source>
</evidence>
<dbReference type="Proteomes" id="UP001500618">
    <property type="component" value="Unassembled WGS sequence"/>
</dbReference>
<proteinExistence type="predicted"/>
<protein>
    <submittedName>
        <fullName evidence="1">Uncharacterized protein</fullName>
    </submittedName>
</protein>
<keyword evidence="2" id="KW-1185">Reference proteome</keyword>
<accession>A0ABN2H2K7</accession>
<organism evidence="1 2">
    <name type="scientific">Fodinicola feengrottensis</name>
    <dbReference type="NCBI Taxonomy" id="435914"/>
    <lineage>
        <taxon>Bacteria</taxon>
        <taxon>Bacillati</taxon>
        <taxon>Actinomycetota</taxon>
        <taxon>Actinomycetes</taxon>
        <taxon>Mycobacteriales</taxon>
        <taxon>Fodinicola</taxon>
    </lineage>
</organism>
<sequence length="86" mass="9903">MIRTKPGSSWPDEIDKFVNMLDVADRDQLAELLERHLLAAADRAGAPRRDAHLYSLEIRDVDSQGSAYGKPLFQWALPMDPDYRYR</sequence>
<reference evidence="1 2" key="1">
    <citation type="journal article" date="2019" name="Int. J. Syst. Evol. Microbiol.">
        <title>The Global Catalogue of Microorganisms (GCM) 10K type strain sequencing project: providing services to taxonomists for standard genome sequencing and annotation.</title>
        <authorList>
            <consortium name="The Broad Institute Genomics Platform"/>
            <consortium name="The Broad Institute Genome Sequencing Center for Infectious Disease"/>
            <person name="Wu L."/>
            <person name="Ma J."/>
        </authorList>
    </citation>
    <scope>NUCLEOTIDE SEQUENCE [LARGE SCALE GENOMIC DNA]</scope>
    <source>
        <strain evidence="1 2">JCM 14718</strain>
    </source>
</reference>
<gene>
    <name evidence="1" type="ORF">GCM10009765_32570</name>
</gene>
<name>A0ABN2H2K7_9ACTN</name>
<evidence type="ECO:0000313" key="2">
    <source>
        <dbReference type="Proteomes" id="UP001500618"/>
    </source>
</evidence>
<dbReference type="EMBL" id="BAAANY010000009">
    <property type="protein sequence ID" value="GAA1680883.1"/>
    <property type="molecule type" value="Genomic_DNA"/>
</dbReference>
<dbReference type="RefSeq" id="WP_344311111.1">
    <property type="nucleotide sequence ID" value="NZ_BAAANY010000009.1"/>
</dbReference>